<keyword evidence="7" id="KW-1185">Reference proteome</keyword>
<reference evidence="6" key="2">
    <citation type="submission" date="2021-10" db="EMBL/GenBank/DDBJ databases">
        <title>Phylogenomics reveals ancestral predisposition of the termite-cultivated fungus Termitomyces towards a domesticated lifestyle.</title>
        <authorList>
            <person name="Auxier B."/>
            <person name="Grum-Grzhimaylo A."/>
            <person name="Cardenas M.E."/>
            <person name="Lodge J.D."/>
            <person name="Laessoe T."/>
            <person name="Pedersen O."/>
            <person name="Smith M.E."/>
            <person name="Kuyper T.W."/>
            <person name="Franco-Molano E.A."/>
            <person name="Baroni T.J."/>
            <person name="Aanen D.K."/>
        </authorList>
    </citation>
    <scope>NUCLEOTIDE SEQUENCE</scope>
    <source>
        <strain evidence="6">D49</strain>
    </source>
</reference>
<keyword evidence="3" id="KW-0175">Coiled coil</keyword>
<protein>
    <recommendedName>
        <fullName evidence="5">Xylanolytic transcriptional activator regulatory domain-containing protein</fullName>
    </recommendedName>
</protein>
<dbReference type="GO" id="GO:0006351">
    <property type="term" value="P:DNA-templated transcription"/>
    <property type="evidence" value="ECO:0007669"/>
    <property type="project" value="InterPro"/>
</dbReference>
<reference evidence="6" key="1">
    <citation type="submission" date="2021-02" db="EMBL/GenBank/DDBJ databases">
        <authorList>
            <person name="Nieuwenhuis M."/>
            <person name="Van De Peppel L.J.J."/>
        </authorList>
    </citation>
    <scope>NUCLEOTIDE SEQUENCE</scope>
    <source>
        <strain evidence="6">D49</strain>
    </source>
</reference>
<proteinExistence type="predicted"/>
<comment type="caution">
    <text evidence="6">The sequence shown here is derived from an EMBL/GenBank/DDBJ whole genome shotgun (WGS) entry which is preliminary data.</text>
</comment>
<dbReference type="OrthoDB" id="424974at2759"/>
<dbReference type="PANTHER" id="PTHR31001:SF56">
    <property type="entry name" value="ZN(2)-C6 FUNGAL-TYPE DOMAIN-CONTAINING PROTEIN"/>
    <property type="match status" value="1"/>
</dbReference>
<sequence length="430" mass="46897">MPAEPTQAKLKRRSSRKDFDDSRFDSAHARELEQKRNRGSLSTGEGTRFVLAATEHLHRRIARLSGRIRQLEDALAALQSNHSAEPHPLLLHDNLTGEAIDGLGMLGGREERGSGAPDGAASDVIDAFGTLSISDHGISRFFGPTGGSESLLIANLNTPNSQTTSPSPRTPSSTTNSLRGSQSPYSPTNPADLGLFSQSFPFTPVGVPSDVQAFIETKLPSWSDAFDLVNTYLAQVGWIFHGVTRTQILVDMLPAIYRRSPQPDGTKKVGLRGHGEDYSGPHDLALLFMILAIGALVRPEPEPTKANSNPSQLQASNNALGENYLQIARAALALQPVLEKPSLVTIQTLHLMSIYNAMSGRDLGSETSMEMTWSLITLAAHLSQTVVDRDSARWGLSPKMVQRRRILFWDLFVADVWQVRGRLHVAVLTD</sequence>
<dbReference type="InterPro" id="IPR050613">
    <property type="entry name" value="Sec_Metabolite_Reg"/>
</dbReference>
<keyword evidence="2" id="KW-0539">Nucleus</keyword>
<dbReference type="GO" id="GO:0008270">
    <property type="term" value="F:zinc ion binding"/>
    <property type="evidence" value="ECO:0007669"/>
    <property type="project" value="InterPro"/>
</dbReference>
<accession>A0A9P7FQH3</accession>
<dbReference type="Pfam" id="PF04082">
    <property type="entry name" value="Fungal_trans"/>
    <property type="match status" value="1"/>
</dbReference>
<evidence type="ECO:0000313" key="6">
    <source>
        <dbReference type="EMBL" id="KAG5635134.1"/>
    </source>
</evidence>
<organism evidence="6 7">
    <name type="scientific">Sphagnurus paluster</name>
    <dbReference type="NCBI Taxonomy" id="117069"/>
    <lineage>
        <taxon>Eukaryota</taxon>
        <taxon>Fungi</taxon>
        <taxon>Dikarya</taxon>
        <taxon>Basidiomycota</taxon>
        <taxon>Agaricomycotina</taxon>
        <taxon>Agaricomycetes</taxon>
        <taxon>Agaricomycetidae</taxon>
        <taxon>Agaricales</taxon>
        <taxon>Tricholomatineae</taxon>
        <taxon>Lyophyllaceae</taxon>
        <taxon>Sphagnurus</taxon>
    </lineage>
</organism>
<evidence type="ECO:0000256" key="2">
    <source>
        <dbReference type="ARBA" id="ARBA00023242"/>
    </source>
</evidence>
<evidence type="ECO:0000256" key="4">
    <source>
        <dbReference type="SAM" id="MobiDB-lite"/>
    </source>
</evidence>
<feature type="coiled-coil region" evidence="3">
    <location>
        <begin position="54"/>
        <end position="81"/>
    </location>
</feature>
<feature type="domain" description="Xylanolytic transcriptional activator regulatory" evidence="5">
    <location>
        <begin position="276"/>
        <end position="417"/>
    </location>
</feature>
<gene>
    <name evidence="6" type="ORF">H0H81_012333</name>
</gene>
<dbReference type="InterPro" id="IPR007219">
    <property type="entry name" value="XnlR_reg_dom"/>
</dbReference>
<feature type="region of interest" description="Disordered" evidence="4">
    <location>
        <begin position="1"/>
        <end position="42"/>
    </location>
</feature>
<dbReference type="Proteomes" id="UP000717328">
    <property type="component" value="Unassembled WGS sequence"/>
</dbReference>
<dbReference type="EMBL" id="JABCKI010006171">
    <property type="protein sequence ID" value="KAG5635134.1"/>
    <property type="molecule type" value="Genomic_DNA"/>
</dbReference>
<comment type="subcellular location">
    <subcellularLocation>
        <location evidence="1">Nucleus</location>
    </subcellularLocation>
</comment>
<feature type="compositionally biased region" description="Low complexity" evidence="4">
    <location>
        <begin position="157"/>
        <end position="177"/>
    </location>
</feature>
<evidence type="ECO:0000313" key="7">
    <source>
        <dbReference type="Proteomes" id="UP000717328"/>
    </source>
</evidence>
<evidence type="ECO:0000259" key="5">
    <source>
        <dbReference type="Pfam" id="PF04082"/>
    </source>
</evidence>
<feature type="region of interest" description="Disordered" evidence="4">
    <location>
        <begin position="157"/>
        <end position="190"/>
    </location>
</feature>
<evidence type="ECO:0000256" key="1">
    <source>
        <dbReference type="ARBA" id="ARBA00004123"/>
    </source>
</evidence>
<feature type="compositionally biased region" description="Basic and acidic residues" evidence="4">
    <location>
        <begin position="16"/>
        <end position="36"/>
    </location>
</feature>
<evidence type="ECO:0000256" key="3">
    <source>
        <dbReference type="SAM" id="Coils"/>
    </source>
</evidence>
<dbReference type="CDD" id="cd12148">
    <property type="entry name" value="fungal_TF_MHR"/>
    <property type="match status" value="1"/>
</dbReference>
<dbReference type="AlphaFoldDB" id="A0A9P7FQH3"/>
<name>A0A9P7FQH3_9AGAR</name>
<dbReference type="GO" id="GO:0003677">
    <property type="term" value="F:DNA binding"/>
    <property type="evidence" value="ECO:0007669"/>
    <property type="project" value="InterPro"/>
</dbReference>
<dbReference type="PANTHER" id="PTHR31001">
    <property type="entry name" value="UNCHARACTERIZED TRANSCRIPTIONAL REGULATORY PROTEIN"/>
    <property type="match status" value="1"/>
</dbReference>
<dbReference type="GO" id="GO:0005634">
    <property type="term" value="C:nucleus"/>
    <property type="evidence" value="ECO:0007669"/>
    <property type="project" value="UniProtKB-SubCell"/>
</dbReference>
<feature type="compositionally biased region" description="Polar residues" evidence="4">
    <location>
        <begin position="178"/>
        <end position="189"/>
    </location>
</feature>